<reference evidence="1" key="2">
    <citation type="journal article" date="2024" name="Plant">
        <title>Genomic evolution and insights into agronomic trait innovations of Sesamum species.</title>
        <authorList>
            <person name="Miao H."/>
            <person name="Wang L."/>
            <person name="Qu L."/>
            <person name="Liu H."/>
            <person name="Sun Y."/>
            <person name="Le M."/>
            <person name="Wang Q."/>
            <person name="Wei S."/>
            <person name="Zheng Y."/>
            <person name="Lin W."/>
            <person name="Duan Y."/>
            <person name="Cao H."/>
            <person name="Xiong S."/>
            <person name="Wang X."/>
            <person name="Wei L."/>
            <person name="Li C."/>
            <person name="Ma Q."/>
            <person name="Ju M."/>
            <person name="Zhao R."/>
            <person name="Li G."/>
            <person name="Mu C."/>
            <person name="Tian Q."/>
            <person name="Mei H."/>
            <person name="Zhang T."/>
            <person name="Gao T."/>
            <person name="Zhang H."/>
        </authorList>
    </citation>
    <scope>NUCLEOTIDE SEQUENCE</scope>
    <source>
        <strain evidence="1">KEN1</strain>
    </source>
</reference>
<evidence type="ECO:0000313" key="1">
    <source>
        <dbReference type="EMBL" id="KAL0440006.1"/>
    </source>
</evidence>
<proteinExistence type="predicted"/>
<gene>
    <name evidence="1" type="ORF">Slati_2483600</name>
</gene>
<dbReference type="PANTHER" id="PTHR33116:SF86">
    <property type="entry name" value="REVERSE TRANSCRIPTASE DOMAIN-CONTAINING PROTEIN"/>
    <property type="match status" value="1"/>
</dbReference>
<dbReference type="AlphaFoldDB" id="A0AAW2WJ35"/>
<accession>A0AAW2WJ35</accession>
<comment type="caution">
    <text evidence="1">The sequence shown here is derived from an EMBL/GenBank/DDBJ whole genome shotgun (WGS) entry which is preliminary data.</text>
</comment>
<sequence>MKGWADRNLSQAGKATMIQSVVQAIPTFAMSVFKLPDSLISEIQGMTSNFFWHDNEKQKIHWMSWPRLCNRKCEGGLGFRSLKAFNLAMLAKQLWRLLTKPQCLLSQVLKARYFSASSPLEAKVGYRPSLTWRSIFSTKDIILAGSRWRISSGLSTKIWKDPWLPRPSTFKPLTTPPAGLEQAVVAAMIDPDTKEWDRQIIENLFVPEDQELILRIPLGRETTPDYHCYHYTQTGSFSVRSAYFLAIEVLKPQSSSNQSDK</sequence>
<protein>
    <submittedName>
        <fullName evidence="1">Mitochondrial protein</fullName>
    </submittedName>
</protein>
<dbReference type="EMBL" id="JACGWN010000008">
    <property type="protein sequence ID" value="KAL0440006.1"/>
    <property type="molecule type" value="Genomic_DNA"/>
</dbReference>
<name>A0AAW2WJ35_9LAMI</name>
<reference evidence="1" key="1">
    <citation type="submission" date="2020-06" db="EMBL/GenBank/DDBJ databases">
        <authorList>
            <person name="Li T."/>
            <person name="Hu X."/>
            <person name="Zhang T."/>
            <person name="Song X."/>
            <person name="Zhang H."/>
            <person name="Dai N."/>
            <person name="Sheng W."/>
            <person name="Hou X."/>
            <person name="Wei L."/>
        </authorList>
    </citation>
    <scope>NUCLEOTIDE SEQUENCE</scope>
    <source>
        <strain evidence="1">KEN1</strain>
        <tissue evidence="1">Leaf</tissue>
    </source>
</reference>
<organism evidence="1">
    <name type="scientific">Sesamum latifolium</name>
    <dbReference type="NCBI Taxonomy" id="2727402"/>
    <lineage>
        <taxon>Eukaryota</taxon>
        <taxon>Viridiplantae</taxon>
        <taxon>Streptophyta</taxon>
        <taxon>Embryophyta</taxon>
        <taxon>Tracheophyta</taxon>
        <taxon>Spermatophyta</taxon>
        <taxon>Magnoliopsida</taxon>
        <taxon>eudicotyledons</taxon>
        <taxon>Gunneridae</taxon>
        <taxon>Pentapetalae</taxon>
        <taxon>asterids</taxon>
        <taxon>lamiids</taxon>
        <taxon>Lamiales</taxon>
        <taxon>Pedaliaceae</taxon>
        <taxon>Sesamum</taxon>
    </lineage>
</organism>
<dbReference type="PANTHER" id="PTHR33116">
    <property type="entry name" value="REVERSE TRANSCRIPTASE ZINC-BINDING DOMAIN-CONTAINING PROTEIN-RELATED-RELATED"/>
    <property type="match status" value="1"/>
</dbReference>